<feature type="domain" description="Histidine kinase" evidence="7">
    <location>
        <begin position="348"/>
        <end position="546"/>
    </location>
</feature>
<keyword evidence="3" id="KW-0902">Two-component regulatory system</keyword>
<evidence type="ECO:0000259" key="9">
    <source>
        <dbReference type="PROSITE" id="PS50113"/>
    </source>
</evidence>
<dbReference type="Proteomes" id="UP000184041">
    <property type="component" value="Unassembled WGS sequence"/>
</dbReference>
<feature type="domain" description="PAC" evidence="9">
    <location>
        <begin position="251"/>
        <end position="308"/>
    </location>
</feature>
<proteinExistence type="predicted"/>
<dbReference type="InterPro" id="IPR050482">
    <property type="entry name" value="Sensor_HK_TwoCompSys"/>
</dbReference>
<evidence type="ECO:0000256" key="3">
    <source>
        <dbReference type="ARBA" id="ARBA00023012"/>
    </source>
</evidence>
<dbReference type="InterPro" id="IPR005467">
    <property type="entry name" value="His_kinase_dom"/>
</dbReference>
<sequence>MSNAATIKIDYTSSDISKKLRNQEWSNTVLGAIEEWPAPLRSVFNICLALDDPAGICWGKNYVFFCNDAWSNHIGDEYALGQPARQRMEDKWPDFASCIRKARSTGEGVSSDNDSLSFSAFNQRHAEVSFNPVPDGEGTVGGVFILATGIKKATNGEQKYRDKEHERLLREVQTERERLSDIFQHAPSFMCILRGPDHVFERANELYRKLVGENREIIGRPVGEVLPEVEGQGFLKMLDHVYETGKPSVMTDIPIKLNRQPESGGGLETRYLDLVCQPLRDSDGSVNGIFAQGVDLTERHHAREKLQAINDTLEKRVEKRTGELRSYQTKLQSLASRLNEAEEQERQRLAAELHDNLGQMLSIAKMQVDRLRRNHFSEGHPEELRVLREIVNDALAYNQNLMVELKPPPVLHKENVTEVLQWTANKMEKQGLDIEVNDDGKPKPVDKQVRSTLHQSVRELLLNVIKHADTREARMHIQRMDQHVSVTIRDKGKGFDIHEHLLKSTEEGRFGLFNIQERMNWQGGAFEITSKPGKGTKAILYAPLKDQPAQETLAGTEREADPPPDKKKERSVAGQEIRVMLVDDHEMVRRGFRLMIEKQEDIVIVAEASNGREAVKLADEKSPDVILMDVNMPVMDGIEATQQIIASGRDTRIIGLSLHNSQEVIQNMKSAGASDYLTKTDAFETLITTIRENA</sequence>
<dbReference type="InterPro" id="IPR013656">
    <property type="entry name" value="PAS_4"/>
</dbReference>
<dbReference type="InterPro" id="IPR036890">
    <property type="entry name" value="HATPase_C_sf"/>
</dbReference>
<keyword evidence="5" id="KW-0175">Coiled coil</keyword>
<dbReference type="InterPro" id="IPR000700">
    <property type="entry name" value="PAS-assoc_C"/>
</dbReference>
<dbReference type="RefSeq" id="WP_073061283.1">
    <property type="nucleotide sequence ID" value="NZ_FQUS01000006.1"/>
</dbReference>
<dbReference type="SUPFAM" id="SSF52172">
    <property type="entry name" value="CheY-like"/>
    <property type="match status" value="1"/>
</dbReference>
<evidence type="ECO:0000256" key="2">
    <source>
        <dbReference type="ARBA" id="ARBA00022777"/>
    </source>
</evidence>
<dbReference type="InterPro" id="IPR003594">
    <property type="entry name" value="HATPase_dom"/>
</dbReference>
<accession>A0A1M4ZF21</accession>
<dbReference type="GO" id="GO:0046983">
    <property type="term" value="F:protein dimerization activity"/>
    <property type="evidence" value="ECO:0007669"/>
    <property type="project" value="InterPro"/>
</dbReference>
<keyword evidence="1" id="KW-0808">Transferase</keyword>
<dbReference type="GO" id="GO:0016020">
    <property type="term" value="C:membrane"/>
    <property type="evidence" value="ECO:0007669"/>
    <property type="project" value="InterPro"/>
</dbReference>
<evidence type="ECO:0000256" key="5">
    <source>
        <dbReference type="SAM" id="Coils"/>
    </source>
</evidence>
<evidence type="ECO:0000259" key="7">
    <source>
        <dbReference type="PROSITE" id="PS50109"/>
    </source>
</evidence>
<evidence type="ECO:0000313" key="10">
    <source>
        <dbReference type="EMBL" id="SHF16643.1"/>
    </source>
</evidence>
<dbReference type="Gene3D" id="1.20.5.1930">
    <property type="match status" value="1"/>
</dbReference>
<dbReference type="EMBL" id="FQUS01000006">
    <property type="protein sequence ID" value="SHF16643.1"/>
    <property type="molecule type" value="Genomic_DNA"/>
</dbReference>
<dbReference type="Gene3D" id="3.30.565.10">
    <property type="entry name" value="Histidine kinase-like ATPase, C-terminal domain"/>
    <property type="match status" value="1"/>
</dbReference>
<feature type="domain" description="Response regulatory" evidence="8">
    <location>
        <begin position="578"/>
        <end position="694"/>
    </location>
</feature>
<dbReference type="InterPro" id="IPR001789">
    <property type="entry name" value="Sig_transdc_resp-reg_receiver"/>
</dbReference>
<keyword evidence="4" id="KW-0597">Phosphoprotein</keyword>
<evidence type="ECO:0000256" key="6">
    <source>
        <dbReference type="SAM" id="MobiDB-lite"/>
    </source>
</evidence>
<dbReference type="SUPFAM" id="SSF55785">
    <property type="entry name" value="PYP-like sensor domain (PAS domain)"/>
    <property type="match status" value="1"/>
</dbReference>
<dbReference type="AlphaFoldDB" id="A0A1M4ZF21"/>
<dbReference type="Gene3D" id="3.30.450.20">
    <property type="entry name" value="PAS domain"/>
    <property type="match status" value="2"/>
</dbReference>
<feature type="region of interest" description="Disordered" evidence="6">
    <location>
        <begin position="546"/>
        <end position="572"/>
    </location>
</feature>
<evidence type="ECO:0000256" key="1">
    <source>
        <dbReference type="ARBA" id="ARBA00022679"/>
    </source>
</evidence>
<dbReference type="InterPro" id="IPR058245">
    <property type="entry name" value="NreC/VraR/RcsB-like_REC"/>
</dbReference>
<dbReference type="SMART" id="SM00448">
    <property type="entry name" value="REC"/>
    <property type="match status" value="1"/>
</dbReference>
<dbReference type="CDD" id="cd16917">
    <property type="entry name" value="HATPase_UhpB-NarQ-NarX-like"/>
    <property type="match status" value="1"/>
</dbReference>
<dbReference type="InterPro" id="IPR011006">
    <property type="entry name" value="CheY-like_superfamily"/>
</dbReference>
<keyword evidence="11" id="KW-1185">Reference proteome</keyword>
<dbReference type="Pfam" id="PF07730">
    <property type="entry name" value="HisKA_3"/>
    <property type="match status" value="1"/>
</dbReference>
<organism evidence="10 11">
    <name type="scientific">Fodinibius roseus</name>
    <dbReference type="NCBI Taxonomy" id="1194090"/>
    <lineage>
        <taxon>Bacteria</taxon>
        <taxon>Pseudomonadati</taxon>
        <taxon>Balneolota</taxon>
        <taxon>Balneolia</taxon>
        <taxon>Balneolales</taxon>
        <taxon>Balneolaceae</taxon>
        <taxon>Fodinibius</taxon>
    </lineage>
</organism>
<feature type="compositionally biased region" description="Basic and acidic residues" evidence="6">
    <location>
        <begin position="556"/>
        <end position="571"/>
    </location>
</feature>
<dbReference type="InterPro" id="IPR011712">
    <property type="entry name" value="Sig_transdc_His_kin_sub3_dim/P"/>
</dbReference>
<dbReference type="InterPro" id="IPR000014">
    <property type="entry name" value="PAS"/>
</dbReference>
<dbReference type="Pfam" id="PF00072">
    <property type="entry name" value="Response_reg"/>
    <property type="match status" value="1"/>
</dbReference>
<dbReference type="PANTHER" id="PTHR24421">
    <property type="entry name" value="NITRATE/NITRITE SENSOR PROTEIN NARX-RELATED"/>
    <property type="match status" value="1"/>
</dbReference>
<dbReference type="GO" id="GO:0000155">
    <property type="term" value="F:phosphorelay sensor kinase activity"/>
    <property type="evidence" value="ECO:0007669"/>
    <property type="project" value="InterPro"/>
</dbReference>
<keyword evidence="2" id="KW-0418">Kinase</keyword>
<evidence type="ECO:0000256" key="4">
    <source>
        <dbReference type="PROSITE-ProRule" id="PRU00169"/>
    </source>
</evidence>
<reference evidence="10 11" key="1">
    <citation type="submission" date="2016-11" db="EMBL/GenBank/DDBJ databases">
        <authorList>
            <person name="Jaros S."/>
            <person name="Januszkiewicz K."/>
            <person name="Wedrychowicz H."/>
        </authorList>
    </citation>
    <scope>NUCLEOTIDE SEQUENCE [LARGE SCALE GENOMIC DNA]</scope>
    <source>
        <strain evidence="10 11">DSM 21986</strain>
    </source>
</reference>
<feature type="modified residue" description="4-aspartylphosphate" evidence="4">
    <location>
        <position position="629"/>
    </location>
</feature>
<evidence type="ECO:0000313" key="11">
    <source>
        <dbReference type="Proteomes" id="UP000184041"/>
    </source>
</evidence>
<dbReference type="Pfam" id="PF02518">
    <property type="entry name" value="HATPase_c"/>
    <property type="match status" value="1"/>
</dbReference>
<dbReference type="NCBIfam" id="TIGR00229">
    <property type="entry name" value="sensory_box"/>
    <property type="match status" value="1"/>
</dbReference>
<dbReference type="PROSITE" id="PS50109">
    <property type="entry name" value="HIS_KIN"/>
    <property type="match status" value="1"/>
</dbReference>
<dbReference type="Pfam" id="PF08448">
    <property type="entry name" value="PAS_4"/>
    <property type="match status" value="1"/>
</dbReference>
<dbReference type="PROSITE" id="PS50110">
    <property type="entry name" value="RESPONSE_REGULATORY"/>
    <property type="match status" value="1"/>
</dbReference>
<dbReference type="PANTHER" id="PTHR24421:SF58">
    <property type="entry name" value="SIGNAL TRANSDUCTION HISTIDINE-PROTEIN KINASE_PHOSPHATASE UHPB"/>
    <property type="match status" value="1"/>
</dbReference>
<dbReference type="OrthoDB" id="9766459at2"/>
<protein>
    <submittedName>
        <fullName evidence="10">PAS domain S-box-containing protein</fullName>
    </submittedName>
</protein>
<dbReference type="STRING" id="1194090.SAMN05443144_10614"/>
<dbReference type="InterPro" id="IPR035965">
    <property type="entry name" value="PAS-like_dom_sf"/>
</dbReference>
<name>A0A1M4ZF21_9BACT</name>
<dbReference type="PROSITE" id="PS50113">
    <property type="entry name" value="PAC"/>
    <property type="match status" value="1"/>
</dbReference>
<feature type="coiled-coil region" evidence="5">
    <location>
        <begin position="303"/>
        <end position="344"/>
    </location>
</feature>
<evidence type="ECO:0000259" key="8">
    <source>
        <dbReference type="PROSITE" id="PS50110"/>
    </source>
</evidence>
<dbReference type="CDD" id="cd17535">
    <property type="entry name" value="REC_NarL-like"/>
    <property type="match status" value="1"/>
</dbReference>
<gene>
    <name evidence="10" type="ORF">SAMN05443144_10614</name>
</gene>
<dbReference type="SMART" id="SM00091">
    <property type="entry name" value="PAS"/>
    <property type="match status" value="1"/>
</dbReference>
<dbReference type="Gene3D" id="3.40.50.2300">
    <property type="match status" value="1"/>
</dbReference>
<dbReference type="SUPFAM" id="SSF55874">
    <property type="entry name" value="ATPase domain of HSP90 chaperone/DNA topoisomerase II/histidine kinase"/>
    <property type="match status" value="1"/>
</dbReference>